<keyword evidence="2" id="KW-0732">Signal</keyword>
<dbReference type="AlphaFoldDB" id="A0AAX4HSL6"/>
<feature type="compositionally biased region" description="Polar residues" evidence="1">
    <location>
        <begin position="21"/>
        <end position="30"/>
    </location>
</feature>
<dbReference type="KEGG" id="psti:SOO65_06450"/>
<feature type="region of interest" description="Disordered" evidence="1">
    <location>
        <begin position="21"/>
        <end position="131"/>
    </location>
</feature>
<sequence length="131" mass="13614">MKKLICSILLLSVSLYGSAATTPKKVSSAASADIGVATPPEASTSRSGMSNSTGVTTDEMNTSPNPAPATEDELLRDTTLTRDNPSSGPSKAEGKGMEAQQDENALDYSTTPKNQKEIPPATKQNSNKIGN</sequence>
<accession>A0AAX4HSL6</accession>
<reference evidence="3 4" key="1">
    <citation type="submission" date="2023-11" db="EMBL/GenBank/DDBJ databases">
        <title>Peredibacter starrii A3.12.</title>
        <authorList>
            <person name="Mitchell R.J."/>
        </authorList>
    </citation>
    <scope>NUCLEOTIDE SEQUENCE [LARGE SCALE GENOMIC DNA]</scope>
    <source>
        <strain evidence="3 4">A3.12</strain>
    </source>
</reference>
<gene>
    <name evidence="3" type="ORF">SOO65_06450</name>
</gene>
<feature type="chain" id="PRO_5043332259" evidence="2">
    <location>
        <begin position="20"/>
        <end position="131"/>
    </location>
</feature>
<proteinExistence type="predicted"/>
<protein>
    <submittedName>
        <fullName evidence="3">Uncharacterized protein</fullName>
    </submittedName>
</protein>
<dbReference type="Proteomes" id="UP001324634">
    <property type="component" value="Chromosome"/>
</dbReference>
<feature type="signal peptide" evidence="2">
    <location>
        <begin position="1"/>
        <end position="19"/>
    </location>
</feature>
<evidence type="ECO:0000256" key="1">
    <source>
        <dbReference type="SAM" id="MobiDB-lite"/>
    </source>
</evidence>
<name>A0AAX4HSL6_9BACT</name>
<keyword evidence="4" id="KW-1185">Reference proteome</keyword>
<feature type="compositionally biased region" description="Polar residues" evidence="1">
    <location>
        <begin position="122"/>
        <end position="131"/>
    </location>
</feature>
<organism evidence="3 4">
    <name type="scientific">Peredibacter starrii</name>
    <dbReference type="NCBI Taxonomy" id="28202"/>
    <lineage>
        <taxon>Bacteria</taxon>
        <taxon>Pseudomonadati</taxon>
        <taxon>Bdellovibrionota</taxon>
        <taxon>Bacteriovoracia</taxon>
        <taxon>Bacteriovoracales</taxon>
        <taxon>Bacteriovoracaceae</taxon>
        <taxon>Peredibacter</taxon>
    </lineage>
</organism>
<feature type="compositionally biased region" description="Polar residues" evidence="1">
    <location>
        <begin position="41"/>
        <end position="64"/>
    </location>
</feature>
<dbReference type="EMBL" id="CP139487">
    <property type="protein sequence ID" value="WPU66381.1"/>
    <property type="molecule type" value="Genomic_DNA"/>
</dbReference>
<evidence type="ECO:0000256" key="2">
    <source>
        <dbReference type="SAM" id="SignalP"/>
    </source>
</evidence>
<evidence type="ECO:0000313" key="4">
    <source>
        <dbReference type="Proteomes" id="UP001324634"/>
    </source>
</evidence>
<dbReference type="RefSeq" id="WP_321398529.1">
    <property type="nucleotide sequence ID" value="NZ_CP139487.1"/>
</dbReference>
<evidence type="ECO:0000313" key="3">
    <source>
        <dbReference type="EMBL" id="WPU66381.1"/>
    </source>
</evidence>